<accession>A0A377XIE6</accession>
<dbReference type="SUPFAM" id="SSF117987">
    <property type="entry name" value="CRISPR-associated protein"/>
    <property type="match status" value="1"/>
</dbReference>
<dbReference type="EMBL" id="UGLH01000006">
    <property type="protein sequence ID" value="STT81704.1"/>
    <property type="molecule type" value="Genomic_DNA"/>
</dbReference>
<proteinExistence type="predicted"/>
<protein>
    <submittedName>
        <fullName evidence="1">CRISPR-associated protein</fullName>
    </submittedName>
</protein>
<dbReference type="AlphaFoldDB" id="A0A377XIE6"/>
<dbReference type="Pfam" id="PF08798">
    <property type="entry name" value="CRISPR_assoc"/>
    <property type="match status" value="1"/>
</dbReference>
<name>A0A377XIE6_KLEPN</name>
<evidence type="ECO:0000313" key="2">
    <source>
        <dbReference type="Proteomes" id="UP000254340"/>
    </source>
</evidence>
<gene>
    <name evidence="1" type="ORF">NCTC5047_02637</name>
</gene>
<dbReference type="Gene3D" id="3.30.70.1210">
    <property type="entry name" value="Crispr-associated protein, domain 2"/>
    <property type="match status" value="1"/>
</dbReference>
<dbReference type="NCBIfam" id="TIGR01907">
    <property type="entry name" value="casE_Cse3"/>
    <property type="match status" value="1"/>
</dbReference>
<evidence type="ECO:0000313" key="1">
    <source>
        <dbReference type="EMBL" id="STT81704.1"/>
    </source>
</evidence>
<organism evidence="1 2">
    <name type="scientific">Klebsiella pneumoniae</name>
    <dbReference type="NCBI Taxonomy" id="573"/>
    <lineage>
        <taxon>Bacteria</taxon>
        <taxon>Pseudomonadati</taxon>
        <taxon>Pseudomonadota</taxon>
        <taxon>Gammaproteobacteria</taxon>
        <taxon>Enterobacterales</taxon>
        <taxon>Enterobacteriaceae</taxon>
        <taxon>Klebsiella/Raoultella group</taxon>
        <taxon>Klebsiella</taxon>
        <taxon>Klebsiella pneumoniae complex</taxon>
    </lineage>
</organism>
<dbReference type="InterPro" id="IPR010179">
    <property type="entry name" value="CRISPR-assoc_prot_Cse3"/>
</dbReference>
<sequence>MLIVSSRYGAKKSRQTIQFSSVDYTGMLVVNDPALFLQRLASGYGKSRAFGCGMMMIKPGDGE</sequence>
<reference evidence="1 2" key="1">
    <citation type="submission" date="2018-06" db="EMBL/GenBank/DDBJ databases">
        <authorList>
            <consortium name="Pathogen Informatics"/>
            <person name="Doyle S."/>
        </authorList>
    </citation>
    <scope>NUCLEOTIDE SEQUENCE [LARGE SCALE GENOMIC DNA]</scope>
    <source>
        <strain evidence="1 2">NCTC5047</strain>
    </source>
</reference>
<dbReference type="Proteomes" id="UP000254340">
    <property type="component" value="Unassembled WGS sequence"/>
</dbReference>